<name>A0A9Q1C313_HOLLE</name>
<keyword evidence="1" id="KW-0472">Membrane</keyword>
<reference evidence="2" key="1">
    <citation type="submission" date="2021-10" db="EMBL/GenBank/DDBJ databases">
        <title>Tropical sea cucumber genome reveals ecological adaptation and Cuvierian tubules defense mechanism.</title>
        <authorList>
            <person name="Chen T."/>
        </authorList>
    </citation>
    <scope>NUCLEOTIDE SEQUENCE</scope>
    <source>
        <strain evidence="2">Nanhai2018</strain>
        <tissue evidence="2">Muscle</tissue>
    </source>
</reference>
<dbReference type="Proteomes" id="UP001152320">
    <property type="component" value="Chromosome 8"/>
</dbReference>
<organism evidence="2 3">
    <name type="scientific">Holothuria leucospilota</name>
    <name type="common">Black long sea cucumber</name>
    <name type="synonym">Mertensiothuria leucospilota</name>
    <dbReference type="NCBI Taxonomy" id="206669"/>
    <lineage>
        <taxon>Eukaryota</taxon>
        <taxon>Metazoa</taxon>
        <taxon>Echinodermata</taxon>
        <taxon>Eleutherozoa</taxon>
        <taxon>Echinozoa</taxon>
        <taxon>Holothuroidea</taxon>
        <taxon>Aspidochirotacea</taxon>
        <taxon>Aspidochirotida</taxon>
        <taxon>Holothuriidae</taxon>
        <taxon>Holothuria</taxon>
    </lineage>
</organism>
<comment type="caution">
    <text evidence="2">The sequence shown here is derived from an EMBL/GenBank/DDBJ whole genome shotgun (WGS) entry which is preliminary data.</text>
</comment>
<evidence type="ECO:0000256" key="1">
    <source>
        <dbReference type="SAM" id="Phobius"/>
    </source>
</evidence>
<keyword evidence="1" id="KW-1133">Transmembrane helix</keyword>
<dbReference type="EMBL" id="JAIZAY010000008">
    <property type="protein sequence ID" value="KAJ8037071.1"/>
    <property type="molecule type" value="Genomic_DNA"/>
</dbReference>
<keyword evidence="1" id="KW-0812">Transmembrane</keyword>
<gene>
    <name evidence="2" type="ORF">HOLleu_17799</name>
</gene>
<proteinExistence type="predicted"/>
<keyword evidence="3" id="KW-1185">Reference proteome</keyword>
<sequence length="52" mass="6381">MHYHILVHPVYSLFVGTCMNHDVWWLIWEGVYILFWAVGRRLISPILEHRQF</sequence>
<protein>
    <submittedName>
        <fullName evidence="2">Uncharacterized protein</fullName>
    </submittedName>
</protein>
<evidence type="ECO:0000313" key="3">
    <source>
        <dbReference type="Proteomes" id="UP001152320"/>
    </source>
</evidence>
<dbReference type="AlphaFoldDB" id="A0A9Q1C313"/>
<feature type="transmembrane region" description="Helical" evidence="1">
    <location>
        <begin position="23"/>
        <end position="43"/>
    </location>
</feature>
<evidence type="ECO:0000313" key="2">
    <source>
        <dbReference type="EMBL" id="KAJ8037071.1"/>
    </source>
</evidence>
<accession>A0A9Q1C313</accession>